<dbReference type="GO" id="GO:0009927">
    <property type="term" value="F:histidine phosphotransfer kinase activity"/>
    <property type="evidence" value="ECO:0007669"/>
    <property type="project" value="TreeGrafter"/>
</dbReference>
<dbReference type="InterPro" id="IPR038377">
    <property type="entry name" value="Na/Glc_symporter_sf"/>
</dbReference>
<keyword evidence="3 6" id="KW-0597">Phosphoprotein</keyword>
<dbReference type="Gene3D" id="1.20.1730.10">
    <property type="entry name" value="Sodium/glucose cotransporter"/>
    <property type="match status" value="1"/>
</dbReference>
<feature type="transmembrane region" description="Helical" evidence="7">
    <location>
        <begin position="6"/>
        <end position="24"/>
    </location>
</feature>
<dbReference type="PROSITE" id="PS50112">
    <property type="entry name" value="PAS"/>
    <property type="match status" value="1"/>
</dbReference>
<keyword evidence="7" id="KW-0812">Transmembrane</keyword>
<feature type="transmembrane region" description="Helical" evidence="7">
    <location>
        <begin position="36"/>
        <end position="54"/>
    </location>
</feature>
<feature type="domain" description="Response regulatory" evidence="9">
    <location>
        <begin position="987"/>
        <end position="1099"/>
    </location>
</feature>
<evidence type="ECO:0000256" key="2">
    <source>
        <dbReference type="ARBA" id="ARBA00012438"/>
    </source>
</evidence>
<evidence type="ECO:0000259" key="8">
    <source>
        <dbReference type="PROSITE" id="PS50109"/>
    </source>
</evidence>
<feature type="transmembrane region" description="Helical" evidence="7">
    <location>
        <begin position="313"/>
        <end position="341"/>
    </location>
</feature>
<dbReference type="SMART" id="SM00387">
    <property type="entry name" value="HATPase_c"/>
    <property type="match status" value="1"/>
</dbReference>
<evidence type="ECO:0000256" key="3">
    <source>
        <dbReference type="ARBA" id="ARBA00022553"/>
    </source>
</evidence>
<dbReference type="SUPFAM" id="SSF55785">
    <property type="entry name" value="PYP-like sensor domain (PAS domain)"/>
    <property type="match status" value="1"/>
</dbReference>
<feature type="transmembrane region" description="Helical" evidence="7">
    <location>
        <begin position="424"/>
        <end position="442"/>
    </location>
</feature>
<dbReference type="PROSITE" id="PS50109">
    <property type="entry name" value="HIS_KIN"/>
    <property type="match status" value="1"/>
</dbReference>
<dbReference type="InterPro" id="IPR004358">
    <property type="entry name" value="Sig_transdc_His_kin-like_C"/>
</dbReference>
<dbReference type="PRINTS" id="PR00344">
    <property type="entry name" value="BCTRLSENSOR"/>
</dbReference>
<dbReference type="SUPFAM" id="SSF55874">
    <property type="entry name" value="ATPase domain of HSP90 chaperone/DNA topoisomerase II/histidine kinase"/>
    <property type="match status" value="1"/>
</dbReference>
<dbReference type="Proteomes" id="UP000245812">
    <property type="component" value="Unassembled WGS sequence"/>
</dbReference>
<evidence type="ECO:0000256" key="7">
    <source>
        <dbReference type="SAM" id="Phobius"/>
    </source>
</evidence>
<evidence type="ECO:0000259" key="9">
    <source>
        <dbReference type="PROSITE" id="PS50110"/>
    </source>
</evidence>
<evidence type="ECO:0000313" key="12">
    <source>
        <dbReference type="Proteomes" id="UP000245812"/>
    </source>
</evidence>
<sequence>MLSTGLIALAAACWLGLLFGVALYGERRPHVLERRWAIVYALSLAIHCTSWTFYGTVTQASRSGWWLPPTFVGAILMYLLAVGVLRRLVELAREYNAGSLADLIAVRLGRHAGLAALATAVMVIGMVPYIALQLKAVAMSYAMLRHGELAEAAPWQDSALYVALLMALFAMLFGTRRASAMAHNRGLVLAMAFESLFKLGAMLALGTLPFAPPPAGAAIGAPPPHDAGGFPALILLGALAMFVLPHQFHAGMVECRDSRHVRTARWLFPLYMLLISLPILPLARLGDAWLAPVGVPSDLYVLALPLAREQHGLALVAFLGGLSAATSMVVVATLALSLMVVNHFISPLRVRAGWGRGAEGDLRGVVLNQRRAAILAVILLAWAYSRVLARNDALADIGGISFSALAGLAPALLAAVYRPQLGPRAVAAGLAAGTLVWLYVLLPTVWPQAPAWLHAGPWGIGWLAPDDLLGLGDWSQLGRAVALGLAANVAAMLAVADSRFGRGAREAGVGDVGVAELRALAARFLPPERVAHLFAAAPAHGVAARERVAEVEHELAAVIGAASARLLLEVVQRQGREQLDTVAAIVGEAAQDLRFNQRVLEAALENMSQGICVVDAELRLVAWNQRYADLFAYPPQLLQVGRPVADLTRHIIAQGLIGPGEIEPRVQRRLAHMRAGTRHLSERRFPDGTIVEIRGNPMPGGGFVATFTDVTAFRQAEQALKASNETLEQRVAERTRALAEATLAAQRANEAKSRFLAAVSHDLMQPLHAAQLFAHTLAAHGADAATARHLNGALAATEGLLAGLLDMARLEGGRLHPQPRDFPLAEVLDPLAAEFRALAEDRGVRLRVVGSRAWVRSDPQLLRRVLQNFLSNALRYAERGRVLLGVRRRGGALRVEVWDTGPGIAPDEQRLVFEEFRRGSAAGGQGLGLGLSIAQRMARLLGHPLGLRSWPGRGSVFHLDVPSARPAVAPAPPAHPASRLQPLPAGRALVLDNEPAALAALATLLADWGWQVHAARDMAQALAAPWRPDLNILDYHLDGGRTGLDAWEQLRARHPGVPTVVLTADRDGELRQRLLDAGAVVLYKPLKPLALRQVLQRAMAGAGETRPA</sequence>
<dbReference type="EMBL" id="QGHC01000001">
    <property type="protein sequence ID" value="PWK92710.1"/>
    <property type="molecule type" value="Genomic_DNA"/>
</dbReference>
<name>A0A316IIH6_9GAMM</name>
<dbReference type="OrthoDB" id="9764438at2"/>
<feature type="transmembrane region" description="Helical" evidence="7">
    <location>
        <begin position="66"/>
        <end position="85"/>
    </location>
</feature>
<dbReference type="SUPFAM" id="SSF47384">
    <property type="entry name" value="Homodimeric domain of signal transducing histidine kinase"/>
    <property type="match status" value="1"/>
</dbReference>
<keyword evidence="7" id="KW-0472">Membrane</keyword>
<dbReference type="InterPro" id="IPR000014">
    <property type="entry name" value="PAS"/>
</dbReference>
<evidence type="ECO:0000256" key="4">
    <source>
        <dbReference type="ARBA" id="ARBA00022679"/>
    </source>
</evidence>
<dbReference type="Pfam" id="PF02518">
    <property type="entry name" value="HATPase_c"/>
    <property type="match status" value="1"/>
</dbReference>
<dbReference type="Gene3D" id="3.30.565.10">
    <property type="entry name" value="Histidine kinase-like ATPase, C-terminal domain"/>
    <property type="match status" value="1"/>
</dbReference>
<feature type="transmembrane region" description="Helical" evidence="7">
    <location>
        <begin position="372"/>
        <end position="389"/>
    </location>
</feature>
<dbReference type="SMART" id="SM00388">
    <property type="entry name" value="HisKA"/>
    <property type="match status" value="1"/>
</dbReference>
<proteinExistence type="predicted"/>
<feature type="transmembrane region" description="Helical" evidence="7">
    <location>
        <begin position="187"/>
        <end position="208"/>
    </location>
</feature>
<dbReference type="RefSeq" id="WP_109721770.1">
    <property type="nucleotide sequence ID" value="NZ_MSZV01000017.1"/>
</dbReference>
<dbReference type="Gene3D" id="1.10.287.130">
    <property type="match status" value="1"/>
</dbReference>
<dbReference type="InterPro" id="IPR036890">
    <property type="entry name" value="HATPase_C_sf"/>
</dbReference>
<feature type="domain" description="Histidine kinase" evidence="8">
    <location>
        <begin position="758"/>
        <end position="965"/>
    </location>
</feature>
<feature type="transmembrane region" description="Helical" evidence="7">
    <location>
        <begin position="266"/>
        <end position="283"/>
    </location>
</feature>
<feature type="modified residue" description="4-aspartylphosphate" evidence="6">
    <location>
        <position position="1034"/>
    </location>
</feature>
<dbReference type="Gene3D" id="3.40.50.2300">
    <property type="match status" value="1"/>
</dbReference>
<feature type="transmembrane region" description="Helical" evidence="7">
    <location>
        <begin position="228"/>
        <end position="245"/>
    </location>
</feature>
<evidence type="ECO:0000256" key="6">
    <source>
        <dbReference type="PROSITE-ProRule" id="PRU00169"/>
    </source>
</evidence>
<dbReference type="CDD" id="cd00130">
    <property type="entry name" value="PAS"/>
    <property type="match status" value="1"/>
</dbReference>
<dbReference type="SMART" id="SM00448">
    <property type="entry name" value="REC"/>
    <property type="match status" value="1"/>
</dbReference>
<dbReference type="AlphaFoldDB" id="A0A316IIH6"/>
<keyword evidence="12" id="KW-1185">Reference proteome</keyword>
<dbReference type="SMART" id="SM00091">
    <property type="entry name" value="PAS"/>
    <property type="match status" value="1"/>
</dbReference>
<evidence type="ECO:0000256" key="1">
    <source>
        <dbReference type="ARBA" id="ARBA00000085"/>
    </source>
</evidence>
<dbReference type="GO" id="GO:0000155">
    <property type="term" value="F:phosphorelay sensor kinase activity"/>
    <property type="evidence" value="ECO:0007669"/>
    <property type="project" value="InterPro"/>
</dbReference>
<dbReference type="CDD" id="cd00075">
    <property type="entry name" value="HATPase"/>
    <property type="match status" value="1"/>
</dbReference>
<comment type="catalytic activity">
    <reaction evidence="1">
        <text>ATP + protein L-histidine = ADP + protein N-phospho-L-histidine.</text>
        <dbReference type="EC" id="2.7.13.3"/>
    </reaction>
</comment>
<accession>A0A316IIH6</accession>
<dbReference type="InterPro" id="IPR001789">
    <property type="entry name" value="Sig_transdc_resp-reg_receiver"/>
</dbReference>
<keyword evidence="7" id="KW-1133">Transmembrane helix</keyword>
<dbReference type="InterPro" id="IPR003594">
    <property type="entry name" value="HATPase_dom"/>
</dbReference>
<dbReference type="InterPro" id="IPR036097">
    <property type="entry name" value="HisK_dim/P_sf"/>
</dbReference>
<organism evidence="11 12">
    <name type="scientific">Fulvimonas soli</name>
    <dbReference type="NCBI Taxonomy" id="155197"/>
    <lineage>
        <taxon>Bacteria</taxon>
        <taxon>Pseudomonadati</taxon>
        <taxon>Pseudomonadota</taxon>
        <taxon>Gammaproteobacteria</taxon>
        <taxon>Lysobacterales</taxon>
        <taxon>Rhodanobacteraceae</taxon>
        <taxon>Fulvimonas</taxon>
    </lineage>
</organism>
<keyword evidence="5 11" id="KW-0418">Kinase</keyword>
<dbReference type="EC" id="2.7.13.3" evidence="2"/>
<dbReference type="PANTHER" id="PTHR43047:SF9">
    <property type="entry name" value="HISTIDINE KINASE"/>
    <property type="match status" value="1"/>
</dbReference>
<evidence type="ECO:0000313" key="11">
    <source>
        <dbReference type="EMBL" id="PWK92710.1"/>
    </source>
</evidence>
<feature type="transmembrane region" description="Helical" evidence="7">
    <location>
        <begin position="114"/>
        <end position="138"/>
    </location>
</feature>
<comment type="caution">
    <text evidence="11">The sequence shown here is derived from an EMBL/GenBank/DDBJ whole genome shotgun (WGS) entry which is preliminary data.</text>
</comment>
<dbReference type="CDD" id="cd00156">
    <property type="entry name" value="REC"/>
    <property type="match status" value="1"/>
</dbReference>
<feature type="transmembrane region" description="Helical" evidence="7">
    <location>
        <begin position="395"/>
        <end position="417"/>
    </location>
</feature>
<gene>
    <name evidence="11" type="ORF">C7456_10142</name>
</gene>
<dbReference type="InterPro" id="IPR003661">
    <property type="entry name" value="HisK_dim/P_dom"/>
</dbReference>
<dbReference type="CDD" id="cd00082">
    <property type="entry name" value="HisKA"/>
    <property type="match status" value="1"/>
</dbReference>
<dbReference type="GO" id="GO:0005886">
    <property type="term" value="C:plasma membrane"/>
    <property type="evidence" value="ECO:0007669"/>
    <property type="project" value="TreeGrafter"/>
</dbReference>
<feature type="domain" description="PAS" evidence="10">
    <location>
        <begin position="596"/>
        <end position="636"/>
    </location>
</feature>
<dbReference type="SUPFAM" id="SSF52172">
    <property type="entry name" value="CheY-like"/>
    <property type="match status" value="1"/>
</dbReference>
<keyword evidence="4" id="KW-0808">Transferase</keyword>
<dbReference type="InterPro" id="IPR035965">
    <property type="entry name" value="PAS-like_dom_sf"/>
</dbReference>
<feature type="transmembrane region" description="Helical" evidence="7">
    <location>
        <begin position="158"/>
        <end position="175"/>
    </location>
</feature>
<dbReference type="Pfam" id="PF12860">
    <property type="entry name" value="PAS_7"/>
    <property type="match status" value="1"/>
</dbReference>
<dbReference type="PANTHER" id="PTHR43047">
    <property type="entry name" value="TWO-COMPONENT HISTIDINE PROTEIN KINASE"/>
    <property type="match status" value="1"/>
</dbReference>
<evidence type="ECO:0000259" key="10">
    <source>
        <dbReference type="PROSITE" id="PS50112"/>
    </source>
</evidence>
<dbReference type="InterPro" id="IPR011006">
    <property type="entry name" value="CheY-like_superfamily"/>
</dbReference>
<dbReference type="Pfam" id="PF00072">
    <property type="entry name" value="Response_reg"/>
    <property type="match status" value="1"/>
</dbReference>
<dbReference type="FunFam" id="3.30.565.10:FF:000049">
    <property type="entry name" value="Two-component sensor histidine kinase"/>
    <property type="match status" value="1"/>
</dbReference>
<dbReference type="PROSITE" id="PS50110">
    <property type="entry name" value="RESPONSE_REGULATORY"/>
    <property type="match status" value="1"/>
</dbReference>
<reference evidence="11 12" key="1">
    <citation type="submission" date="2018-05" db="EMBL/GenBank/DDBJ databases">
        <title>Genomic Encyclopedia of Type Strains, Phase IV (KMG-IV): sequencing the most valuable type-strain genomes for metagenomic binning, comparative biology and taxonomic classification.</title>
        <authorList>
            <person name="Goeker M."/>
        </authorList>
    </citation>
    <scope>NUCLEOTIDE SEQUENCE [LARGE SCALE GENOMIC DNA]</scope>
    <source>
        <strain evidence="11 12">DSM 14263</strain>
    </source>
</reference>
<protein>
    <recommendedName>
        <fullName evidence="2">histidine kinase</fullName>
        <ecNumber evidence="2">2.7.13.3</ecNumber>
    </recommendedName>
</protein>
<evidence type="ECO:0000256" key="5">
    <source>
        <dbReference type="ARBA" id="ARBA00022777"/>
    </source>
</evidence>
<dbReference type="InterPro" id="IPR005467">
    <property type="entry name" value="His_kinase_dom"/>
</dbReference>
<dbReference type="Gene3D" id="3.30.450.20">
    <property type="entry name" value="PAS domain"/>
    <property type="match status" value="1"/>
</dbReference>